<comment type="subcellular location">
    <subcellularLocation>
        <location evidence="1">Cell membrane</location>
        <topology evidence="1">Multi-pass membrane protein</topology>
    </subcellularLocation>
</comment>
<keyword evidence="5 7" id="KW-1133">Transmembrane helix</keyword>
<keyword evidence="9" id="KW-1185">Reference proteome</keyword>
<sequence length="166" mass="19081">MTIARRWVPMPLMSLFLLAMWLLMNQTVAFAHILLGAALGLFLPWIMQSLIPDRARVRRPWVIVRLFFRVLIDIVKSNIAVARIVLGGKERASHSGFMYIPLELKDPYGLAVLSCIITSTPGTVWVEYDQENSRLLIHVLDLQDESVWLDSIKGRYESLLREIFES</sequence>
<feature type="transmembrane region" description="Helical" evidence="7">
    <location>
        <begin position="29"/>
        <end position="46"/>
    </location>
</feature>
<evidence type="ECO:0000256" key="7">
    <source>
        <dbReference type="SAM" id="Phobius"/>
    </source>
</evidence>
<dbReference type="PANTHER" id="PTHR34584">
    <property type="entry name" value="NA(+)/H(+) ANTIPORTER SUBUNIT E1"/>
    <property type="match status" value="1"/>
</dbReference>
<dbReference type="AlphaFoldDB" id="A0A2V1JT41"/>
<dbReference type="GO" id="GO:0005886">
    <property type="term" value="C:plasma membrane"/>
    <property type="evidence" value="ECO:0007669"/>
    <property type="project" value="UniProtKB-SubCell"/>
</dbReference>
<evidence type="ECO:0000313" key="9">
    <source>
        <dbReference type="Proteomes" id="UP000245212"/>
    </source>
</evidence>
<feature type="transmembrane region" description="Helical" evidence="7">
    <location>
        <begin position="7"/>
        <end position="23"/>
    </location>
</feature>
<dbReference type="RefSeq" id="WP_109063218.1">
    <property type="nucleotide sequence ID" value="NZ_QETA01000011.1"/>
</dbReference>
<dbReference type="Proteomes" id="UP000245212">
    <property type="component" value="Unassembled WGS sequence"/>
</dbReference>
<dbReference type="PIRSF" id="PIRSF019239">
    <property type="entry name" value="MrpE"/>
    <property type="match status" value="1"/>
</dbReference>
<dbReference type="NCBIfam" id="NF006520">
    <property type="entry name" value="PRK08965.1-4"/>
    <property type="match status" value="1"/>
</dbReference>
<dbReference type="EMBL" id="QETA01000011">
    <property type="protein sequence ID" value="PWF20877.1"/>
    <property type="molecule type" value="Genomic_DNA"/>
</dbReference>
<evidence type="ECO:0000256" key="6">
    <source>
        <dbReference type="ARBA" id="ARBA00023136"/>
    </source>
</evidence>
<protein>
    <submittedName>
        <fullName evidence="8">Na+/H+ antiporter subunit E</fullName>
    </submittedName>
</protein>
<keyword evidence="6 7" id="KW-0472">Membrane</keyword>
<evidence type="ECO:0000256" key="2">
    <source>
        <dbReference type="ARBA" id="ARBA00006228"/>
    </source>
</evidence>
<comment type="similarity">
    <text evidence="2">Belongs to the CPA3 antiporters (TC 2.A.63) subunit E family.</text>
</comment>
<proteinExistence type="inferred from homology"/>
<evidence type="ECO:0000256" key="4">
    <source>
        <dbReference type="ARBA" id="ARBA00022692"/>
    </source>
</evidence>
<keyword evidence="3" id="KW-1003">Cell membrane</keyword>
<comment type="caution">
    <text evidence="8">The sequence shown here is derived from an EMBL/GenBank/DDBJ whole genome shotgun (WGS) entry which is preliminary data.</text>
</comment>
<accession>A0A2V1JT41</accession>
<organism evidence="8 9">
    <name type="scientific">Corticimicrobacter populi</name>
    <dbReference type="NCBI Taxonomy" id="2175229"/>
    <lineage>
        <taxon>Bacteria</taxon>
        <taxon>Pseudomonadati</taxon>
        <taxon>Pseudomonadota</taxon>
        <taxon>Betaproteobacteria</taxon>
        <taxon>Burkholderiales</taxon>
        <taxon>Alcaligenaceae</taxon>
        <taxon>Corticimicrobacter</taxon>
    </lineage>
</organism>
<name>A0A2V1JT41_9BURK</name>
<evidence type="ECO:0000313" key="8">
    <source>
        <dbReference type="EMBL" id="PWF20877.1"/>
    </source>
</evidence>
<dbReference type="InterPro" id="IPR002758">
    <property type="entry name" value="Cation_antiport_E"/>
</dbReference>
<evidence type="ECO:0000256" key="3">
    <source>
        <dbReference type="ARBA" id="ARBA00022475"/>
    </source>
</evidence>
<evidence type="ECO:0000256" key="1">
    <source>
        <dbReference type="ARBA" id="ARBA00004651"/>
    </source>
</evidence>
<keyword evidence="4 7" id="KW-0812">Transmembrane</keyword>
<dbReference type="GO" id="GO:0008324">
    <property type="term" value="F:monoatomic cation transmembrane transporter activity"/>
    <property type="evidence" value="ECO:0007669"/>
    <property type="project" value="InterPro"/>
</dbReference>
<dbReference type="NCBIfam" id="NF006518">
    <property type="entry name" value="PRK08965.1-2"/>
    <property type="match status" value="1"/>
</dbReference>
<reference evidence="9" key="1">
    <citation type="submission" date="2018-05" db="EMBL/GenBank/DDBJ databases">
        <authorList>
            <person name="Li Y."/>
        </authorList>
    </citation>
    <scope>NUCLEOTIDE SEQUENCE [LARGE SCALE GENOMIC DNA]</scope>
    <source>
        <strain evidence="9">3d-2-2</strain>
    </source>
</reference>
<evidence type="ECO:0000256" key="5">
    <source>
        <dbReference type="ARBA" id="ARBA00022989"/>
    </source>
</evidence>
<gene>
    <name evidence="8" type="ORF">DD235_16485</name>
</gene>
<dbReference type="PANTHER" id="PTHR34584:SF1">
    <property type="entry name" value="NA(+)_H(+) ANTIPORTER SUBUNIT E1"/>
    <property type="match status" value="1"/>
</dbReference>
<dbReference type="Pfam" id="PF01899">
    <property type="entry name" value="MNHE"/>
    <property type="match status" value="1"/>
</dbReference>